<dbReference type="GO" id="GO:0005737">
    <property type="term" value="C:cytoplasm"/>
    <property type="evidence" value="ECO:0007669"/>
    <property type="project" value="TreeGrafter"/>
</dbReference>
<dbReference type="InterPro" id="IPR006652">
    <property type="entry name" value="Kelch_1"/>
</dbReference>
<dbReference type="InterPro" id="IPR011498">
    <property type="entry name" value="Kelch_2"/>
</dbReference>
<keyword evidence="1" id="KW-0880">Kelch repeat</keyword>
<dbReference type="GO" id="GO:0003682">
    <property type="term" value="F:chromatin binding"/>
    <property type="evidence" value="ECO:0007669"/>
    <property type="project" value="InterPro"/>
</dbReference>
<comment type="caution">
    <text evidence="2">The sequence shown here is derived from an EMBL/GenBank/DDBJ whole genome shotgun (WGS) entry which is preliminary data.</text>
</comment>
<sequence>MWWTTHLEGGPRRVNHAACVVDSCIYSFGGYRTGDSYRSKHTPIDVYVFNTHTLRWKKIPTPEGQSGGSEIENVPFMRYGHSVVAHQGRIYLFGGRNDLSPCNDLFCFDVSTWQWSRPEVKGPLPERRDGHTACVIHDFMYVFGGFEEAYDRMDNNVYTLNLNSMEWKHQSCEGTIPYARDFHTATVFGDRMVDTTHHVWREINTASCEAPSGRRSHTALNIHDELYIFGGFNATRNEHMNDMWKFDFHSMSWAKVHQCGQVPKVRRRHAMCLVEGKVYIFGGTSPYNGPRLFFTQMELALIPLDGRTFSLVELDDMHVLELSVSLRTLCLMATIHNDIPVTDVPQPLKVDREAMTRNLEISPPLKVREDECDDPWEVDDDLDDDQFVFY</sequence>
<protein>
    <recommendedName>
        <fullName evidence="4">Kelch domain-containing protein 3</fullName>
    </recommendedName>
</protein>
<dbReference type="PANTHER" id="PTHR46461">
    <property type="entry name" value="KELCH DOMAIN-CONTAINING PROTEIN 3"/>
    <property type="match status" value="1"/>
</dbReference>
<dbReference type="InterPro" id="IPR052637">
    <property type="entry name" value="KLHDC3-like"/>
</dbReference>
<dbReference type="Pfam" id="PF01344">
    <property type="entry name" value="Kelch_1"/>
    <property type="match status" value="1"/>
</dbReference>
<evidence type="ECO:0008006" key="4">
    <source>
        <dbReference type="Google" id="ProtNLM"/>
    </source>
</evidence>
<dbReference type="EMBL" id="VCGU01000458">
    <property type="protein sequence ID" value="TRY62846.1"/>
    <property type="molecule type" value="Genomic_DNA"/>
</dbReference>
<organism evidence="2 3">
    <name type="scientific">Tigriopus californicus</name>
    <name type="common">Marine copepod</name>
    <dbReference type="NCBI Taxonomy" id="6832"/>
    <lineage>
        <taxon>Eukaryota</taxon>
        <taxon>Metazoa</taxon>
        <taxon>Ecdysozoa</taxon>
        <taxon>Arthropoda</taxon>
        <taxon>Crustacea</taxon>
        <taxon>Multicrustacea</taxon>
        <taxon>Hexanauplia</taxon>
        <taxon>Copepoda</taxon>
        <taxon>Harpacticoida</taxon>
        <taxon>Harpacticidae</taxon>
        <taxon>Tigriopus</taxon>
    </lineage>
</organism>
<dbReference type="Proteomes" id="UP000318571">
    <property type="component" value="Chromosome 10"/>
</dbReference>
<dbReference type="InterPro" id="IPR015915">
    <property type="entry name" value="Kelch-typ_b-propeller"/>
</dbReference>
<dbReference type="OMA" id="SQETYVF"/>
<evidence type="ECO:0000313" key="3">
    <source>
        <dbReference type="Proteomes" id="UP000318571"/>
    </source>
</evidence>
<keyword evidence="3" id="KW-1185">Reference proteome</keyword>
<dbReference type="Pfam" id="PF24681">
    <property type="entry name" value="Kelch_KLHDC2_KLHL20_DRC7"/>
    <property type="match status" value="1"/>
</dbReference>
<dbReference type="SUPFAM" id="SSF117281">
    <property type="entry name" value="Kelch motif"/>
    <property type="match status" value="2"/>
</dbReference>
<evidence type="ECO:0000256" key="1">
    <source>
        <dbReference type="ARBA" id="ARBA00022441"/>
    </source>
</evidence>
<dbReference type="STRING" id="6832.A0A553NBL9"/>
<evidence type="ECO:0000313" key="2">
    <source>
        <dbReference type="EMBL" id="TRY62846.1"/>
    </source>
</evidence>
<proteinExistence type="predicted"/>
<dbReference type="Gene3D" id="2.120.10.80">
    <property type="entry name" value="Kelch-type beta propeller"/>
    <property type="match status" value="2"/>
</dbReference>
<dbReference type="SMART" id="SM00612">
    <property type="entry name" value="Kelch"/>
    <property type="match status" value="2"/>
</dbReference>
<accession>A0A553NBL9</accession>
<reference evidence="2 3" key="1">
    <citation type="journal article" date="2018" name="Nat. Ecol. Evol.">
        <title>Genomic signatures of mitonuclear coevolution across populations of Tigriopus californicus.</title>
        <authorList>
            <person name="Barreto F.S."/>
            <person name="Watson E.T."/>
            <person name="Lima T.G."/>
            <person name="Willett C.S."/>
            <person name="Edmands S."/>
            <person name="Li W."/>
            <person name="Burton R.S."/>
        </authorList>
    </citation>
    <scope>NUCLEOTIDE SEQUENCE [LARGE SCALE GENOMIC DNA]</scope>
    <source>
        <strain evidence="2 3">San Diego</strain>
    </source>
</reference>
<dbReference type="Pfam" id="PF07646">
    <property type="entry name" value="Kelch_2"/>
    <property type="match status" value="1"/>
</dbReference>
<name>A0A553NBL9_TIGCA</name>
<dbReference type="AlphaFoldDB" id="A0A553NBL9"/>
<gene>
    <name evidence="2" type="ORF">TCAL_08191</name>
</gene>
<dbReference type="PANTHER" id="PTHR46461:SF1">
    <property type="entry name" value="KELCH DOMAIN-CONTAINING PROTEIN 3"/>
    <property type="match status" value="1"/>
</dbReference>